<accession>A0A318H4Z6</accession>
<dbReference type="EMBL" id="QJJU01000052">
    <property type="protein sequence ID" value="PXW96470.1"/>
    <property type="molecule type" value="Genomic_DNA"/>
</dbReference>
<evidence type="ECO:0000256" key="1">
    <source>
        <dbReference type="SAM" id="MobiDB-lite"/>
    </source>
</evidence>
<sequence length="59" mass="6547">VGRRQARVREMMHTLPPAAQAAIRDDLEGTHQYATHSIPDAETARHRTDDDTPTASNPI</sequence>
<dbReference type="Proteomes" id="UP000247781">
    <property type="component" value="Unassembled WGS sequence"/>
</dbReference>
<gene>
    <name evidence="2" type="ORF">C8E89_1521</name>
</gene>
<evidence type="ECO:0000313" key="3">
    <source>
        <dbReference type="Proteomes" id="UP000247781"/>
    </source>
</evidence>
<reference evidence="2 3" key="2">
    <citation type="submission" date="2018-06" db="EMBL/GenBank/DDBJ databases">
        <title>Sequencing of bacterial isolates from soil warming experiment in Harvard Forest, Massachusetts, USA.</title>
        <authorList>
            <person name="Deangelis K.PhD."/>
        </authorList>
    </citation>
    <scope>NUCLEOTIDE SEQUENCE [LARGE SCALE GENOMIC DNA]</scope>
    <source>
        <strain evidence="2 3">GAS496</strain>
    </source>
</reference>
<dbReference type="AlphaFoldDB" id="A0A318H4Z6"/>
<comment type="caution">
    <text evidence="2">The sequence shown here is derived from an EMBL/GenBank/DDBJ whole genome shotgun (WGS) entry which is preliminary data.</text>
</comment>
<organism evidence="2 3">
    <name type="scientific">Mycolicibacterium moriokaense</name>
    <dbReference type="NCBI Taxonomy" id="39691"/>
    <lineage>
        <taxon>Bacteria</taxon>
        <taxon>Bacillati</taxon>
        <taxon>Actinomycetota</taxon>
        <taxon>Actinomycetes</taxon>
        <taxon>Mycobacteriales</taxon>
        <taxon>Mycobacteriaceae</taxon>
        <taxon>Mycolicibacterium</taxon>
    </lineage>
</organism>
<name>A0A318H4Z6_9MYCO</name>
<evidence type="ECO:0000313" key="2">
    <source>
        <dbReference type="EMBL" id="PXW96470.1"/>
    </source>
</evidence>
<feature type="non-terminal residue" evidence="2">
    <location>
        <position position="1"/>
    </location>
</feature>
<reference evidence="3" key="1">
    <citation type="submission" date="2018-05" db="EMBL/GenBank/DDBJ databases">
        <authorList>
            <person name="Deangelis K."/>
            <person name="Huntemann M."/>
            <person name="Clum A."/>
            <person name="Pillay M."/>
            <person name="Palaniappan K."/>
            <person name="Varghese N."/>
            <person name="Mikhailova N."/>
            <person name="Stamatis D."/>
            <person name="Reddy T."/>
            <person name="Daum C."/>
            <person name="Shapiro N."/>
            <person name="Ivanova N."/>
            <person name="Kyrpides N."/>
            <person name="Woyke T."/>
        </authorList>
    </citation>
    <scope>NUCLEOTIDE SEQUENCE [LARGE SCALE GENOMIC DNA]</scope>
    <source>
        <strain evidence="3">GAS496</strain>
    </source>
</reference>
<keyword evidence="3" id="KW-1185">Reference proteome</keyword>
<protein>
    <submittedName>
        <fullName evidence="2">Uncharacterized protein</fullName>
    </submittedName>
</protein>
<feature type="region of interest" description="Disordered" evidence="1">
    <location>
        <begin position="27"/>
        <end position="59"/>
    </location>
</feature>
<proteinExistence type="predicted"/>